<evidence type="ECO:0000313" key="4">
    <source>
        <dbReference type="Proteomes" id="UP000439914"/>
    </source>
</evidence>
<proteinExistence type="predicted"/>
<accession>A0A6I4U600</accession>
<keyword evidence="1" id="KW-1133">Transmembrane helix</keyword>
<evidence type="ECO:0000313" key="5">
    <source>
        <dbReference type="Proteomes" id="UP001238601"/>
    </source>
</evidence>
<dbReference type="Proteomes" id="UP000439914">
    <property type="component" value="Unassembled WGS sequence"/>
</dbReference>
<dbReference type="Proteomes" id="UP001238601">
    <property type="component" value="Unassembled WGS sequence"/>
</dbReference>
<reference evidence="3 4" key="1">
    <citation type="submission" date="2019-12" db="EMBL/GenBank/DDBJ databases">
        <title>Genomic-based taxomic classification of the family Erythrobacteraceae.</title>
        <authorList>
            <person name="Xu L."/>
        </authorList>
    </citation>
    <scope>NUCLEOTIDE SEQUENCE [LARGE SCALE GENOMIC DNA]</scope>
    <source>
        <strain evidence="3 4">CGMCC 1.8703</strain>
    </source>
</reference>
<protein>
    <submittedName>
        <fullName evidence="3">Uncharacterized protein</fullName>
    </submittedName>
</protein>
<gene>
    <name evidence="3" type="ORF">GRI55_00895</name>
    <name evidence="2" type="ORF">QOZ97_001489</name>
</gene>
<feature type="transmembrane region" description="Helical" evidence="1">
    <location>
        <begin position="47"/>
        <end position="69"/>
    </location>
</feature>
<keyword evidence="1" id="KW-0472">Membrane</keyword>
<sequence>MTQKLEPVLHALANDTSLDVSSSGLMEGVWERVGAATARRERTMRSALFVGLFVIGLGVGTLTVQPSVYAKDASYLVFNDARLSPAALLHVDS</sequence>
<keyword evidence="5" id="KW-1185">Reference proteome</keyword>
<dbReference type="GeneID" id="93686318"/>
<reference evidence="2 5" key="2">
    <citation type="submission" date="2023-07" db="EMBL/GenBank/DDBJ databases">
        <title>Genomic Encyclopedia of Type Strains, Phase IV (KMG-IV): sequencing the most valuable type-strain genomes for metagenomic binning, comparative biology and taxonomic classification.</title>
        <authorList>
            <person name="Goeker M."/>
        </authorList>
    </citation>
    <scope>NUCLEOTIDE SEQUENCE [LARGE SCALE GENOMIC DNA]</scope>
    <source>
        <strain evidence="2 5">DSM 14432</strain>
    </source>
</reference>
<dbReference type="EMBL" id="JAUSWK010000002">
    <property type="protein sequence ID" value="MDQ0565956.1"/>
    <property type="molecule type" value="Genomic_DNA"/>
</dbReference>
<dbReference type="AlphaFoldDB" id="A0A6I4U600"/>
<keyword evidence="1" id="KW-0812">Transmembrane</keyword>
<organism evidence="3 4">
    <name type="scientific">Qipengyuania citrea</name>
    <dbReference type="NCBI Taxonomy" id="225971"/>
    <lineage>
        <taxon>Bacteria</taxon>
        <taxon>Pseudomonadati</taxon>
        <taxon>Pseudomonadota</taxon>
        <taxon>Alphaproteobacteria</taxon>
        <taxon>Sphingomonadales</taxon>
        <taxon>Erythrobacteraceae</taxon>
        <taxon>Qipengyuania</taxon>
    </lineage>
</organism>
<comment type="caution">
    <text evidence="3">The sequence shown here is derived from an EMBL/GenBank/DDBJ whole genome shotgun (WGS) entry which is preliminary data.</text>
</comment>
<dbReference type="RefSeq" id="WP_160765894.1">
    <property type="nucleotide sequence ID" value="NZ_JAUSWK010000002.1"/>
</dbReference>
<name>A0A6I4U600_9SPHN</name>
<evidence type="ECO:0000313" key="3">
    <source>
        <dbReference type="EMBL" id="MXP34322.1"/>
    </source>
</evidence>
<evidence type="ECO:0000256" key="1">
    <source>
        <dbReference type="SAM" id="Phobius"/>
    </source>
</evidence>
<dbReference type="EMBL" id="WTYG01000001">
    <property type="protein sequence ID" value="MXP34322.1"/>
    <property type="molecule type" value="Genomic_DNA"/>
</dbReference>
<evidence type="ECO:0000313" key="2">
    <source>
        <dbReference type="EMBL" id="MDQ0565956.1"/>
    </source>
</evidence>